<name>A0A0A9F430_ARUDO</name>
<protein>
    <submittedName>
        <fullName evidence="1">Uncharacterized protein</fullName>
    </submittedName>
</protein>
<evidence type="ECO:0000313" key="1">
    <source>
        <dbReference type="EMBL" id="JAE07785.1"/>
    </source>
</evidence>
<organism evidence="1">
    <name type="scientific">Arundo donax</name>
    <name type="common">Giant reed</name>
    <name type="synonym">Donax arundinaceus</name>
    <dbReference type="NCBI Taxonomy" id="35708"/>
    <lineage>
        <taxon>Eukaryota</taxon>
        <taxon>Viridiplantae</taxon>
        <taxon>Streptophyta</taxon>
        <taxon>Embryophyta</taxon>
        <taxon>Tracheophyta</taxon>
        <taxon>Spermatophyta</taxon>
        <taxon>Magnoliopsida</taxon>
        <taxon>Liliopsida</taxon>
        <taxon>Poales</taxon>
        <taxon>Poaceae</taxon>
        <taxon>PACMAD clade</taxon>
        <taxon>Arundinoideae</taxon>
        <taxon>Arundineae</taxon>
        <taxon>Arundo</taxon>
    </lineage>
</organism>
<dbReference type="EMBL" id="GBRH01190111">
    <property type="protein sequence ID" value="JAE07785.1"/>
    <property type="molecule type" value="Transcribed_RNA"/>
</dbReference>
<reference evidence="1" key="1">
    <citation type="submission" date="2014-09" db="EMBL/GenBank/DDBJ databases">
        <authorList>
            <person name="Magalhaes I.L.F."/>
            <person name="Oliveira U."/>
            <person name="Santos F.R."/>
            <person name="Vidigal T.H.D.A."/>
            <person name="Brescovit A.D."/>
            <person name="Santos A.J."/>
        </authorList>
    </citation>
    <scope>NUCLEOTIDE SEQUENCE</scope>
    <source>
        <tissue evidence="1">Shoot tissue taken approximately 20 cm above the soil surface</tissue>
    </source>
</reference>
<dbReference type="AlphaFoldDB" id="A0A0A9F430"/>
<accession>A0A0A9F430</accession>
<sequence length="54" mass="6229">MHSCYLLSLSHPFHLSRCSMNKARMMGLGVAEMHMHTCFGHPYLPLILKILLFL</sequence>
<proteinExistence type="predicted"/>
<reference evidence="1" key="2">
    <citation type="journal article" date="2015" name="Data Brief">
        <title>Shoot transcriptome of the giant reed, Arundo donax.</title>
        <authorList>
            <person name="Barrero R.A."/>
            <person name="Guerrero F.D."/>
            <person name="Moolhuijzen P."/>
            <person name="Goolsby J.A."/>
            <person name="Tidwell J."/>
            <person name="Bellgard S.E."/>
            <person name="Bellgard M.I."/>
        </authorList>
    </citation>
    <scope>NUCLEOTIDE SEQUENCE</scope>
    <source>
        <tissue evidence="1">Shoot tissue taken approximately 20 cm above the soil surface</tissue>
    </source>
</reference>